<dbReference type="EMBL" id="HF935572">
    <property type="protein sequence ID" value="CCX10877.1"/>
    <property type="molecule type" value="Genomic_DNA"/>
</dbReference>
<gene>
    <name evidence="5" type="ORF">PCON_10471</name>
</gene>
<dbReference type="PANTHER" id="PTHR24178">
    <property type="entry name" value="MOLTING PROTEIN MLT-4"/>
    <property type="match status" value="1"/>
</dbReference>
<keyword evidence="6" id="KW-1185">Reference proteome</keyword>
<evidence type="ECO:0000256" key="2">
    <source>
        <dbReference type="ARBA" id="ARBA00023043"/>
    </source>
</evidence>
<dbReference type="PROSITE" id="PS50088">
    <property type="entry name" value="ANK_REPEAT"/>
    <property type="match status" value="2"/>
</dbReference>
<sequence length="379" mass="41524">MAAVMAFSTHNLATIPTELQIMVGKACPTSRELAALCAVNRTFHQIYSPILYQRAVAFCKNNANCSNPAQWAIETNNMSTLKKLVDHKLPIDTELRYGLLHEQKSLVCAAIYSGRTEILRYLLENGATYPSYALRLAVPKIDTVQILLEYGAGKFINDEKDLELMLGRPTILHLAMNSVQRSPEWNYRLCKMLVEAGAKVDALDGESKSVIHAICARGDAYVELLKVCLEYGGDPNLKSRLGRTPLHVCAEGKQVPADKLATALLDAGADINALDDKGCTALHIAASAKKGTHASQDLFVLTLLERGADTRIKTIDGKTALQLAGRDGKDCGPAYDVLKNFTNQKRSTRNLDLAIANGKPASQDQHENKKRKSVHNLDK</sequence>
<dbReference type="Gene3D" id="1.25.40.20">
    <property type="entry name" value="Ankyrin repeat-containing domain"/>
    <property type="match status" value="1"/>
</dbReference>
<evidence type="ECO:0000256" key="4">
    <source>
        <dbReference type="SAM" id="MobiDB-lite"/>
    </source>
</evidence>
<dbReference type="SUPFAM" id="SSF48403">
    <property type="entry name" value="Ankyrin repeat"/>
    <property type="match status" value="1"/>
</dbReference>
<dbReference type="STRING" id="1076935.U4L332"/>
<evidence type="ECO:0000256" key="3">
    <source>
        <dbReference type="PROSITE-ProRule" id="PRU00023"/>
    </source>
</evidence>
<dbReference type="PROSITE" id="PS50297">
    <property type="entry name" value="ANK_REP_REGION"/>
    <property type="match status" value="1"/>
</dbReference>
<dbReference type="InterPro" id="IPR036770">
    <property type="entry name" value="Ankyrin_rpt-contain_sf"/>
</dbReference>
<dbReference type="SMART" id="SM00248">
    <property type="entry name" value="ANK"/>
    <property type="match status" value="7"/>
</dbReference>
<feature type="repeat" description="ANK" evidence="3">
    <location>
        <begin position="241"/>
        <end position="276"/>
    </location>
</feature>
<dbReference type="Pfam" id="PF12796">
    <property type="entry name" value="Ank_2"/>
    <property type="match status" value="1"/>
</dbReference>
<reference evidence="5 6" key="1">
    <citation type="journal article" date="2013" name="PLoS Genet.">
        <title>The genome and development-dependent transcriptomes of Pyronema confluens: a window into fungal evolution.</title>
        <authorList>
            <person name="Traeger S."/>
            <person name="Altegoer F."/>
            <person name="Freitag M."/>
            <person name="Gabaldon T."/>
            <person name="Kempken F."/>
            <person name="Kumar A."/>
            <person name="Marcet-Houben M."/>
            <person name="Poggeler S."/>
            <person name="Stajich J.E."/>
            <person name="Nowrousian M."/>
        </authorList>
    </citation>
    <scope>NUCLEOTIDE SEQUENCE [LARGE SCALE GENOMIC DNA]</scope>
    <source>
        <strain evidence="6">CBS 100304</strain>
        <tissue evidence="5">Vegetative mycelium</tissue>
    </source>
</reference>
<evidence type="ECO:0000313" key="6">
    <source>
        <dbReference type="Proteomes" id="UP000018144"/>
    </source>
</evidence>
<feature type="repeat" description="ANK" evidence="3">
    <location>
        <begin position="277"/>
        <end position="315"/>
    </location>
</feature>
<name>U4L332_PYROM</name>
<dbReference type="InterPro" id="IPR002110">
    <property type="entry name" value="Ankyrin_rpt"/>
</dbReference>
<protein>
    <submittedName>
        <fullName evidence="5">Similar to Putative ankyrin repeat protein FPV162 acc. no. Q9J569</fullName>
    </submittedName>
</protein>
<dbReference type="Proteomes" id="UP000018144">
    <property type="component" value="Unassembled WGS sequence"/>
</dbReference>
<feature type="compositionally biased region" description="Basic residues" evidence="4">
    <location>
        <begin position="368"/>
        <end position="379"/>
    </location>
</feature>
<keyword evidence="1" id="KW-0677">Repeat</keyword>
<dbReference type="OrthoDB" id="20872at2759"/>
<dbReference type="eggNOG" id="KOG0504">
    <property type="taxonomic scope" value="Eukaryota"/>
</dbReference>
<evidence type="ECO:0000256" key="1">
    <source>
        <dbReference type="ARBA" id="ARBA00022737"/>
    </source>
</evidence>
<evidence type="ECO:0000313" key="5">
    <source>
        <dbReference type="EMBL" id="CCX10877.1"/>
    </source>
</evidence>
<accession>U4L332</accession>
<dbReference type="AlphaFoldDB" id="U4L332"/>
<feature type="region of interest" description="Disordered" evidence="4">
    <location>
        <begin position="357"/>
        <end position="379"/>
    </location>
</feature>
<keyword evidence="2 3" id="KW-0040">ANK repeat</keyword>
<proteinExistence type="predicted"/>
<organism evidence="5 6">
    <name type="scientific">Pyronema omphalodes (strain CBS 100304)</name>
    <name type="common">Pyronema confluens</name>
    <dbReference type="NCBI Taxonomy" id="1076935"/>
    <lineage>
        <taxon>Eukaryota</taxon>
        <taxon>Fungi</taxon>
        <taxon>Dikarya</taxon>
        <taxon>Ascomycota</taxon>
        <taxon>Pezizomycotina</taxon>
        <taxon>Pezizomycetes</taxon>
        <taxon>Pezizales</taxon>
        <taxon>Pyronemataceae</taxon>
        <taxon>Pyronema</taxon>
    </lineage>
</organism>